<evidence type="ECO:0000313" key="1">
    <source>
        <dbReference type="EMBL" id="VEL15098.1"/>
    </source>
</evidence>
<evidence type="ECO:0000313" key="2">
    <source>
        <dbReference type="Proteomes" id="UP000784294"/>
    </source>
</evidence>
<protein>
    <submittedName>
        <fullName evidence="1">Uncharacterized protein</fullName>
    </submittedName>
</protein>
<keyword evidence="2" id="KW-1185">Reference proteome</keyword>
<dbReference type="AlphaFoldDB" id="A0A448WM42"/>
<proteinExistence type="predicted"/>
<gene>
    <name evidence="1" type="ORF">PXEA_LOCUS8538</name>
</gene>
<comment type="caution">
    <text evidence="1">The sequence shown here is derived from an EMBL/GenBank/DDBJ whole genome shotgun (WGS) entry which is preliminary data.</text>
</comment>
<accession>A0A448WM42</accession>
<reference evidence="1" key="1">
    <citation type="submission" date="2018-11" db="EMBL/GenBank/DDBJ databases">
        <authorList>
            <consortium name="Pathogen Informatics"/>
        </authorList>
    </citation>
    <scope>NUCLEOTIDE SEQUENCE</scope>
</reference>
<organism evidence="1 2">
    <name type="scientific">Protopolystoma xenopodis</name>
    <dbReference type="NCBI Taxonomy" id="117903"/>
    <lineage>
        <taxon>Eukaryota</taxon>
        <taxon>Metazoa</taxon>
        <taxon>Spiralia</taxon>
        <taxon>Lophotrochozoa</taxon>
        <taxon>Platyhelminthes</taxon>
        <taxon>Monogenea</taxon>
        <taxon>Polyopisthocotylea</taxon>
        <taxon>Polystomatidea</taxon>
        <taxon>Polystomatidae</taxon>
        <taxon>Protopolystoma</taxon>
    </lineage>
</organism>
<name>A0A448WM42_9PLAT</name>
<sequence>MSGPVLSLSSHVPKAIRSKMHNSCELSDESIYLGISASLVEEATGLPDHPDSVDNHYKAIPTIFATCPLLHHFSIPTGPLTTDYLDVYLARLHILLPWSTRLICIVRRIKLHCFAPASATSHTIFLIAEAVTHLSFYRSLALSRSLALTLCSFCLSWPLTVGTPLAHVHLLTLY</sequence>
<dbReference type="Proteomes" id="UP000784294">
    <property type="component" value="Unassembled WGS sequence"/>
</dbReference>
<dbReference type="EMBL" id="CAAALY010023429">
    <property type="protein sequence ID" value="VEL15098.1"/>
    <property type="molecule type" value="Genomic_DNA"/>
</dbReference>